<evidence type="ECO:0000256" key="6">
    <source>
        <dbReference type="PROSITE-ProRule" id="PRU00176"/>
    </source>
</evidence>
<dbReference type="Pfam" id="PF00076">
    <property type="entry name" value="RRM_1"/>
    <property type="match status" value="1"/>
</dbReference>
<dbReference type="InterPro" id="IPR035979">
    <property type="entry name" value="RBD_domain_sf"/>
</dbReference>
<keyword evidence="10" id="KW-1185">Reference proteome</keyword>
<dbReference type="GO" id="GO:0003723">
    <property type="term" value="F:RNA binding"/>
    <property type="evidence" value="ECO:0007669"/>
    <property type="project" value="UniProtKB-UniRule"/>
</dbReference>
<evidence type="ECO:0000256" key="2">
    <source>
        <dbReference type="ARBA" id="ARBA00022664"/>
    </source>
</evidence>
<keyword evidence="2" id="KW-0507">mRNA processing</keyword>
<name>A0A9W7LGU6_HIBTR</name>
<gene>
    <name evidence="9" type="ORF">HRI_000029900</name>
</gene>
<dbReference type="OrthoDB" id="439808at2759"/>
<dbReference type="PANTHER" id="PTHR48028:SF4">
    <property type="entry name" value="SC35-LIKE SPLICING FACTOR"/>
    <property type="match status" value="1"/>
</dbReference>
<sequence length="198" mass="22463">MDQFKVMEDKRGKVRVYRRLRFSLFIDNVSKRIHPSTLREAFWAYGTVVDVFVAYYNPKRRGKPTTFAFIRFSSLGEAMSAIAKSNGRLMDDFRIKISTAKQKNLNLGVGEGKMAPFVNRFWKLKDSRSFKEALLGVSRSDQKFSDGKVQGENYGDPVPKANETITPPSPSGRELGRSMLPINDTVIGAIKFHFVINT</sequence>
<evidence type="ECO:0000259" key="8">
    <source>
        <dbReference type="PROSITE" id="PS50102"/>
    </source>
</evidence>
<protein>
    <recommendedName>
        <fullName evidence="8">RRM domain-containing protein</fullName>
    </recommendedName>
</protein>
<dbReference type="CDD" id="cd00590">
    <property type="entry name" value="RRM_SF"/>
    <property type="match status" value="1"/>
</dbReference>
<dbReference type="AlphaFoldDB" id="A0A9W7LGU6"/>
<keyword evidence="5" id="KW-0539">Nucleus</keyword>
<evidence type="ECO:0000313" key="9">
    <source>
        <dbReference type="EMBL" id="GMI63606.1"/>
    </source>
</evidence>
<evidence type="ECO:0000313" key="10">
    <source>
        <dbReference type="Proteomes" id="UP001165190"/>
    </source>
</evidence>
<feature type="domain" description="RRM" evidence="8">
    <location>
        <begin position="22"/>
        <end position="102"/>
    </location>
</feature>
<evidence type="ECO:0000256" key="3">
    <source>
        <dbReference type="ARBA" id="ARBA00022884"/>
    </source>
</evidence>
<evidence type="ECO:0000256" key="4">
    <source>
        <dbReference type="ARBA" id="ARBA00023187"/>
    </source>
</evidence>
<evidence type="ECO:0000256" key="1">
    <source>
        <dbReference type="ARBA" id="ARBA00004123"/>
    </source>
</evidence>
<reference evidence="9" key="1">
    <citation type="submission" date="2023-05" db="EMBL/GenBank/DDBJ databases">
        <title>Genome and transcriptome analyses reveal genes involved in the formation of fine ridges on petal epidermal cells in Hibiscus trionum.</title>
        <authorList>
            <person name="Koshimizu S."/>
            <person name="Masuda S."/>
            <person name="Ishii T."/>
            <person name="Shirasu K."/>
            <person name="Hoshino A."/>
            <person name="Arita M."/>
        </authorList>
    </citation>
    <scope>NUCLEOTIDE SEQUENCE</scope>
    <source>
        <strain evidence="9">Hamamatsu line</strain>
    </source>
</reference>
<dbReference type="PANTHER" id="PTHR48028">
    <property type="entry name" value="GLYCINE-RICH RNA-BINDING PROTEIN RZ1A"/>
    <property type="match status" value="1"/>
</dbReference>
<dbReference type="InterPro" id="IPR012677">
    <property type="entry name" value="Nucleotide-bd_a/b_plait_sf"/>
</dbReference>
<dbReference type="GO" id="GO:0008380">
    <property type="term" value="P:RNA splicing"/>
    <property type="evidence" value="ECO:0007669"/>
    <property type="project" value="UniProtKB-KW"/>
</dbReference>
<keyword evidence="3 6" id="KW-0694">RNA-binding</keyword>
<keyword evidence="4" id="KW-0508">mRNA splicing</keyword>
<dbReference type="SMART" id="SM00360">
    <property type="entry name" value="RRM"/>
    <property type="match status" value="1"/>
</dbReference>
<dbReference type="InterPro" id="IPR051106">
    <property type="entry name" value="RNA-bind/splicing_reg"/>
</dbReference>
<dbReference type="Proteomes" id="UP001165190">
    <property type="component" value="Unassembled WGS sequence"/>
</dbReference>
<dbReference type="InterPro" id="IPR000504">
    <property type="entry name" value="RRM_dom"/>
</dbReference>
<comment type="caution">
    <text evidence="9">The sequence shown here is derived from an EMBL/GenBank/DDBJ whole genome shotgun (WGS) entry which is preliminary data.</text>
</comment>
<comment type="subcellular location">
    <subcellularLocation>
        <location evidence="1">Nucleus</location>
    </subcellularLocation>
</comment>
<dbReference type="PROSITE" id="PS50102">
    <property type="entry name" value="RRM"/>
    <property type="match status" value="1"/>
</dbReference>
<accession>A0A9W7LGU6</accession>
<dbReference type="GO" id="GO:0006397">
    <property type="term" value="P:mRNA processing"/>
    <property type="evidence" value="ECO:0007669"/>
    <property type="project" value="UniProtKB-KW"/>
</dbReference>
<dbReference type="GO" id="GO:0005634">
    <property type="term" value="C:nucleus"/>
    <property type="evidence" value="ECO:0007669"/>
    <property type="project" value="UniProtKB-SubCell"/>
</dbReference>
<feature type="region of interest" description="Disordered" evidence="7">
    <location>
        <begin position="146"/>
        <end position="176"/>
    </location>
</feature>
<evidence type="ECO:0000256" key="5">
    <source>
        <dbReference type="ARBA" id="ARBA00023242"/>
    </source>
</evidence>
<evidence type="ECO:0000256" key="7">
    <source>
        <dbReference type="SAM" id="MobiDB-lite"/>
    </source>
</evidence>
<organism evidence="9 10">
    <name type="scientific">Hibiscus trionum</name>
    <name type="common">Flower of an hour</name>
    <dbReference type="NCBI Taxonomy" id="183268"/>
    <lineage>
        <taxon>Eukaryota</taxon>
        <taxon>Viridiplantae</taxon>
        <taxon>Streptophyta</taxon>
        <taxon>Embryophyta</taxon>
        <taxon>Tracheophyta</taxon>
        <taxon>Spermatophyta</taxon>
        <taxon>Magnoliopsida</taxon>
        <taxon>eudicotyledons</taxon>
        <taxon>Gunneridae</taxon>
        <taxon>Pentapetalae</taxon>
        <taxon>rosids</taxon>
        <taxon>malvids</taxon>
        <taxon>Malvales</taxon>
        <taxon>Malvaceae</taxon>
        <taxon>Malvoideae</taxon>
        <taxon>Hibiscus</taxon>
    </lineage>
</organism>
<dbReference type="SUPFAM" id="SSF54928">
    <property type="entry name" value="RNA-binding domain, RBD"/>
    <property type="match status" value="1"/>
</dbReference>
<proteinExistence type="predicted"/>
<dbReference type="Gene3D" id="3.30.70.330">
    <property type="match status" value="1"/>
</dbReference>
<dbReference type="EMBL" id="BSYR01000002">
    <property type="protein sequence ID" value="GMI63606.1"/>
    <property type="molecule type" value="Genomic_DNA"/>
</dbReference>